<feature type="domain" description="TonB-dependent receptor-like beta-barrel" evidence="13">
    <location>
        <begin position="255"/>
        <end position="663"/>
    </location>
</feature>
<dbReference type="Pfam" id="PF00593">
    <property type="entry name" value="TonB_dep_Rec_b-barrel"/>
    <property type="match status" value="1"/>
</dbReference>
<evidence type="ECO:0000256" key="10">
    <source>
        <dbReference type="PROSITE-ProRule" id="PRU01360"/>
    </source>
</evidence>
<keyword evidence="2 10" id="KW-0813">Transport</keyword>
<dbReference type="GO" id="GO:0044718">
    <property type="term" value="P:siderophore transmembrane transport"/>
    <property type="evidence" value="ECO:0007669"/>
    <property type="project" value="TreeGrafter"/>
</dbReference>
<dbReference type="InterPro" id="IPR012910">
    <property type="entry name" value="Plug_dom"/>
</dbReference>
<evidence type="ECO:0000256" key="12">
    <source>
        <dbReference type="SAM" id="SignalP"/>
    </source>
</evidence>
<dbReference type="Proteomes" id="UP000268372">
    <property type="component" value="Unassembled WGS sequence"/>
</dbReference>
<evidence type="ECO:0000256" key="1">
    <source>
        <dbReference type="ARBA" id="ARBA00004571"/>
    </source>
</evidence>
<dbReference type="SUPFAM" id="SSF56935">
    <property type="entry name" value="Porins"/>
    <property type="match status" value="1"/>
</dbReference>
<accession>A0A3P1AN91</accession>
<dbReference type="RefSeq" id="WP_124900384.1">
    <property type="nucleotide sequence ID" value="NZ_RQTJ01000042.1"/>
</dbReference>
<evidence type="ECO:0000313" key="16">
    <source>
        <dbReference type="Proteomes" id="UP000268372"/>
    </source>
</evidence>
<feature type="domain" description="TonB-dependent receptor plug" evidence="14">
    <location>
        <begin position="49"/>
        <end position="155"/>
    </location>
</feature>
<comment type="caution">
    <text evidence="15">The sequence shown here is derived from an EMBL/GenBank/DDBJ whole genome shotgun (WGS) entry which is preliminary data.</text>
</comment>
<evidence type="ECO:0000259" key="13">
    <source>
        <dbReference type="Pfam" id="PF00593"/>
    </source>
</evidence>
<comment type="similarity">
    <text evidence="10 11">Belongs to the TonB-dependent receptor family.</text>
</comment>
<dbReference type="EMBL" id="RQTJ01000042">
    <property type="protein sequence ID" value="RRA90416.1"/>
    <property type="molecule type" value="Genomic_DNA"/>
</dbReference>
<evidence type="ECO:0000313" key="15">
    <source>
        <dbReference type="EMBL" id="RRA90416.1"/>
    </source>
</evidence>
<dbReference type="PANTHER" id="PTHR30069:SF29">
    <property type="entry name" value="HEMOGLOBIN AND HEMOGLOBIN-HAPTOGLOBIN-BINDING PROTEIN 1-RELATED"/>
    <property type="match status" value="1"/>
</dbReference>
<protein>
    <submittedName>
        <fullName evidence="15">TonB-dependent receptor</fullName>
    </submittedName>
</protein>
<keyword evidence="3 10" id="KW-1134">Transmembrane beta strand</keyword>
<keyword evidence="6 11" id="KW-0798">TonB box</keyword>
<evidence type="ECO:0000256" key="7">
    <source>
        <dbReference type="ARBA" id="ARBA00023136"/>
    </source>
</evidence>
<keyword evidence="16" id="KW-1185">Reference proteome</keyword>
<dbReference type="Gene3D" id="2.170.130.10">
    <property type="entry name" value="TonB-dependent receptor, plug domain"/>
    <property type="match status" value="1"/>
</dbReference>
<dbReference type="InterPro" id="IPR000531">
    <property type="entry name" value="Beta-barrel_TonB"/>
</dbReference>
<proteinExistence type="inferred from homology"/>
<dbReference type="InterPro" id="IPR036942">
    <property type="entry name" value="Beta-barrel_TonB_sf"/>
</dbReference>
<gene>
    <name evidence="15" type="ORF">EG242_13465</name>
</gene>
<keyword evidence="7 10" id="KW-0472">Membrane</keyword>
<feature type="signal peptide" evidence="12">
    <location>
        <begin position="1"/>
        <end position="20"/>
    </location>
</feature>
<name>A0A3P1AN91_9FLAO</name>
<sequence>MKIKSLVFPFCLMNCCSVNAQIDSLNVMVDDTHLEELVITSQIEPQSLKKAINNVRVISKEDIQNLGAVTLNDVLNQYINITVTPSGSSGRSTVSMFGLGSAYFKILIDNVPIVNENGLGNNTDISQISLNDVEQIEIIEGAMGVTHGANAVSGILNIITKKSSDNKWEVQVTSQEETAGNEFSFFKEGKHIQNIKINNNINENLFATFGVNRIDFKGYLGDQLGQFHDLNDSKRGYKWNPSEQIQANALISYRKDNLRLFYKFEYLTKETQYFHPTVQSGYNETLGAYKYSEDERYFTNRVYNHLNASGKIFNQVNFNISASYQMQKREEETFRYNITNDIESLNNRIRDQAMEVLYSTGTFSNFFNNKICNLQLGYEIVSNKGFSVVDAELNKKKDVNETISNYDFFAVSEINVNDRFSVRPGIRYSFQSMFDNQYSYSLGGRYLLNNGFEARAALGRSYRTPDFQELYFRNIFDGHYFVGNENLVPETSTSFEASIKKITNFKTSLLSNHIMFSMNDIDDRITDAYIGDMGATPMYQYINVSKYKSINISTTNQYKFDNWNFNLNGSFTWISQVIDNAKFKTSDEFLFAYSLNSNLSYFVPKWNTTFAAYYKFTGKTPQWVIGSNEYLVSEMGSYSWLDFSIRKGFWNNKFETTVGARNLFNVGDVNRTRLNEGGGHTVDVNILLAYGRSYFVKLTYNLNFN</sequence>
<dbReference type="Gene3D" id="2.40.170.20">
    <property type="entry name" value="TonB-dependent receptor, beta-barrel domain"/>
    <property type="match status" value="1"/>
</dbReference>
<dbReference type="PANTHER" id="PTHR30069">
    <property type="entry name" value="TONB-DEPENDENT OUTER MEMBRANE RECEPTOR"/>
    <property type="match status" value="1"/>
</dbReference>
<evidence type="ECO:0000256" key="6">
    <source>
        <dbReference type="ARBA" id="ARBA00023077"/>
    </source>
</evidence>
<comment type="subcellular location">
    <subcellularLocation>
        <location evidence="1 10">Cell outer membrane</location>
        <topology evidence="1 10">Multi-pass membrane protein</topology>
    </subcellularLocation>
</comment>
<dbReference type="GO" id="GO:0015344">
    <property type="term" value="F:siderophore uptake transmembrane transporter activity"/>
    <property type="evidence" value="ECO:0007669"/>
    <property type="project" value="TreeGrafter"/>
</dbReference>
<keyword evidence="5 12" id="KW-0732">Signal</keyword>
<dbReference type="PROSITE" id="PS52016">
    <property type="entry name" value="TONB_DEPENDENT_REC_3"/>
    <property type="match status" value="1"/>
</dbReference>
<evidence type="ECO:0000256" key="9">
    <source>
        <dbReference type="ARBA" id="ARBA00023237"/>
    </source>
</evidence>
<reference evidence="15 16" key="1">
    <citation type="submission" date="2018-11" db="EMBL/GenBank/DDBJ databases">
        <title>Flavobacterium sp. nov., YIM 102796 draft genome.</title>
        <authorList>
            <person name="Li G."/>
            <person name="Jiang Y."/>
        </authorList>
    </citation>
    <scope>NUCLEOTIDE SEQUENCE [LARGE SCALE GENOMIC DNA]</scope>
    <source>
        <strain evidence="15 16">YIM 102796</strain>
    </source>
</reference>
<feature type="chain" id="PRO_5018311919" evidence="12">
    <location>
        <begin position="21"/>
        <end position="705"/>
    </location>
</feature>
<keyword evidence="8 15" id="KW-0675">Receptor</keyword>
<dbReference type="GO" id="GO:0009279">
    <property type="term" value="C:cell outer membrane"/>
    <property type="evidence" value="ECO:0007669"/>
    <property type="project" value="UniProtKB-SubCell"/>
</dbReference>
<dbReference type="InterPro" id="IPR037066">
    <property type="entry name" value="Plug_dom_sf"/>
</dbReference>
<evidence type="ECO:0000256" key="8">
    <source>
        <dbReference type="ARBA" id="ARBA00023170"/>
    </source>
</evidence>
<dbReference type="OrthoDB" id="9764669at2"/>
<organism evidence="15 16">
    <name type="scientific">Paenimyroides viscosum</name>
    <dbReference type="NCBI Taxonomy" id="2488729"/>
    <lineage>
        <taxon>Bacteria</taxon>
        <taxon>Pseudomonadati</taxon>
        <taxon>Bacteroidota</taxon>
        <taxon>Flavobacteriia</taxon>
        <taxon>Flavobacteriales</taxon>
        <taxon>Flavobacteriaceae</taxon>
        <taxon>Paenimyroides</taxon>
    </lineage>
</organism>
<keyword evidence="9 10" id="KW-0998">Cell outer membrane</keyword>
<evidence type="ECO:0000256" key="5">
    <source>
        <dbReference type="ARBA" id="ARBA00022729"/>
    </source>
</evidence>
<evidence type="ECO:0000256" key="4">
    <source>
        <dbReference type="ARBA" id="ARBA00022692"/>
    </source>
</evidence>
<evidence type="ECO:0000256" key="2">
    <source>
        <dbReference type="ARBA" id="ARBA00022448"/>
    </source>
</evidence>
<evidence type="ECO:0000259" key="14">
    <source>
        <dbReference type="Pfam" id="PF07715"/>
    </source>
</evidence>
<evidence type="ECO:0000256" key="3">
    <source>
        <dbReference type="ARBA" id="ARBA00022452"/>
    </source>
</evidence>
<dbReference type="AlphaFoldDB" id="A0A3P1AN91"/>
<evidence type="ECO:0000256" key="11">
    <source>
        <dbReference type="RuleBase" id="RU003357"/>
    </source>
</evidence>
<dbReference type="InterPro" id="IPR039426">
    <property type="entry name" value="TonB-dep_rcpt-like"/>
</dbReference>
<keyword evidence="4 10" id="KW-0812">Transmembrane</keyword>
<dbReference type="Pfam" id="PF07715">
    <property type="entry name" value="Plug"/>
    <property type="match status" value="1"/>
</dbReference>